<dbReference type="PANTHER" id="PTHR47539:SF1">
    <property type="entry name" value="PENTATRICOPEPTIDE REPEAT-CONTAINING PROTEIN OTP51, CHLOROPLASTIC"/>
    <property type="match status" value="1"/>
</dbReference>
<dbReference type="PANTHER" id="PTHR47539">
    <property type="entry name" value="PENTATRICOPEPTIDE REPEAT-CONTAINING PROTEIN OTP51, CHLOROPLASTIC"/>
    <property type="match status" value="1"/>
</dbReference>
<sequence>MKNNINLMFVRFYRKSSKYDLELNADLKEIIIGLMLGDLFAEKRNPNSNTRLQFKQSIKNKVYIEHLYSIFKDYCNSEPKITTSIDKRPGKKDLNISIKFWTQSLPCFNQFRELFYDELGIKYIPSNLDEIITPRSLAYWAMDDGYKSGKGFYFCTESYTLEDNIKLSQILKNRFNLECGIHKHTNGHRLYVFSSSKDILLELIKPYLIEHFYYKFDLN</sequence>
<dbReference type="Pfam" id="PF03161">
    <property type="entry name" value="LAGLIDADG_2"/>
    <property type="match status" value="1"/>
</dbReference>
<dbReference type="SUPFAM" id="SSF55608">
    <property type="entry name" value="Homing endonucleases"/>
    <property type="match status" value="1"/>
</dbReference>
<comment type="function">
    <text evidence="1">Mitochondrial DNA endonuclease involved in intron homing.</text>
</comment>
<keyword evidence="3" id="KW-0378">Hydrolase</keyword>
<dbReference type="InterPro" id="IPR004860">
    <property type="entry name" value="LAGLIDADG_dom"/>
</dbReference>
<keyword evidence="3" id="KW-0255">Endonuclease</keyword>
<accession>A0A7S8WVD1</accession>
<reference evidence="3" key="1">
    <citation type="journal article" name="Sci. Rep.">
        <title>Comparative mitochondrial genome analysis reveals intron dynamics and gene rearrangements in two Trametes species.</title>
        <authorList>
            <person name="Chen C."/>
            <person name="Li Q."/>
            <person name="Fu R."/>
            <person name="Wang J."/>
            <person name="Deng G."/>
            <person name="Chen X."/>
            <person name="Lu D."/>
        </authorList>
    </citation>
    <scope>NUCLEOTIDE SEQUENCE</scope>
</reference>
<evidence type="ECO:0000256" key="1">
    <source>
        <dbReference type="ARBA" id="ARBA00002670"/>
    </source>
</evidence>
<name>A0A7S8WVD1_TRACO</name>
<dbReference type="InterPro" id="IPR052500">
    <property type="entry name" value="Chloro/Mito_RNA_Process"/>
</dbReference>
<dbReference type="GO" id="GO:0004519">
    <property type="term" value="F:endonuclease activity"/>
    <property type="evidence" value="ECO:0007669"/>
    <property type="project" value="UniProtKB-KW"/>
</dbReference>
<gene>
    <name evidence="3" type="primary">orf219</name>
</gene>
<dbReference type="GO" id="GO:0000373">
    <property type="term" value="P:Group II intron splicing"/>
    <property type="evidence" value="ECO:0007669"/>
    <property type="project" value="TreeGrafter"/>
</dbReference>
<feature type="domain" description="Homing endonuclease LAGLIDADG" evidence="2">
    <location>
        <begin position="28"/>
        <end position="197"/>
    </location>
</feature>
<keyword evidence="3" id="KW-0540">Nuclease</keyword>
<dbReference type="EMBL" id="MT479166">
    <property type="protein sequence ID" value="QPF23661.1"/>
    <property type="molecule type" value="Genomic_DNA"/>
</dbReference>
<proteinExistence type="predicted"/>
<dbReference type="InterPro" id="IPR027434">
    <property type="entry name" value="Homing_endonucl"/>
</dbReference>
<evidence type="ECO:0000313" key="3">
    <source>
        <dbReference type="EMBL" id="QPF23661.1"/>
    </source>
</evidence>
<keyword evidence="3" id="KW-0496">Mitochondrion</keyword>
<dbReference type="AlphaFoldDB" id="A0A7S8WVD1"/>
<dbReference type="GO" id="GO:0045292">
    <property type="term" value="P:mRNA cis splicing, via spliceosome"/>
    <property type="evidence" value="ECO:0007669"/>
    <property type="project" value="TreeGrafter"/>
</dbReference>
<organism evidence="3">
    <name type="scientific">Trametes coccinea</name>
    <name type="common">Orange bracket</name>
    <name type="synonym">Pycnoporus coccineus</name>
    <dbReference type="NCBI Taxonomy" id="158605"/>
    <lineage>
        <taxon>Eukaryota</taxon>
        <taxon>Fungi</taxon>
        <taxon>Dikarya</taxon>
        <taxon>Basidiomycota</taxon>
        <taxon>Agaricomycotina</taxon>
        <taxon>Agaricomycetes</taxon>
        <taxon>Polyporales</taxon>
        <taxon>Polyporaceae</taxon>
        <taxon>Trametes</taxon>
    </lineage>
</organism>
<geneLocation type="mitochondrion" evidence="3"/>
<protein>
    <submittedName>
        <fullName evidence="3">LAGLIDADG endonuclease</fullName>
    </submittedName>
</protein>
<dbReference type="GeneID" id="63653046"/>
<evidence type="ECO:0000259" key="2">
    <source>
        <dbReference type="Pfam" id="PF03161"/>
    </source>
</evidence>
<dbReference type="Gene3D" id="3.10.28.10">
    <property type="entry name" value="Homing endonucleases"/>
    <property type="match status" value="2"/>
</dbReference>
<dbReference type="RefSeq" id="YP_010044420.1">
    <property type="nucleotide sequence ID" value="NC_054272.1"/>
</dbReference>